<evidence type="ECO:0000313" key="1">
    <source>
        <dbReference type="EMBL" id="CEG19038.1"/>
    </source>
</evidence>
<dbReference type="Proteomes" id="UP000052230">
    <property type="component" value="Unassembled WGS sequence"/>
</dbReference>
<gene>
    <name evidence="1" type="ORF">XAC3562_90172</name>
</gene>
<organism evidence="1 2">
    <name type="scientific">Xanthomonas citri pv. citri</name>
    <dbReference type="NCBI Taxonomy" id="611301"/>
    <lineage>
        <taxon>Bacteria</taxon>
        <taxon>Pseudomonadati</taxon>
        <taxon>Pseudomonadota</taxon>
        <taxon>Gammaproteobacteria</taxon>
        <taxon>Lysobacterales</taxon>
        <taxon>Lysobacteraceae</taxon>
        <taxon>Xanthomonas</taxon>
    </lineage>
</organism>
<proteinExistence type="predicted"/>
<dbReference type="EMBL" id="CCXZ01000188">
    <property type="protein sequence ID" value="CEG19038.1"/>
    <property type="molecule type" value="Genomic_DNA"/>
</dbReference>
<accession>A0A0U5FME4</accession>
<sequence>MARPGSPGCLLQEPGHAGLLSFWNPVSGVCERVAKMALETECDQHERRCATRYRRTPGNEKGPTLSIGPFVFGCPGWIRTTECLSQSQVPYRLATGQ</sequence>
<evidence type="ECO:0000313" key="2">
    <source>
        <dbReference type="Proteomes" id="UP000052230"/>
    </source>
</evidence>
<comment type="caution">
    <text evidence="1">The sequence shown here is derived from an EMBL/GenBank/DDBJ whole genome shotgun (WGS) entry which is preliminary data.</text>
</comment>
<protein>
    <submittedName>
        <fullName evidence="1">Uncharacterized protein</fullName>
    </submittedName>
</protein>
<reference evidence="1 2" key="1">
    <citation type="submission" date="2014-09" db="EMBL/GenBank/DDBJ databases">
        <authorList>
            <person name="Regsiter A."/>
        </authorList>
    </citation>
    <scope>NUCLEOTIDE SEQUENCE [LARGE SCALE GENOMIC DNA]</scope>
</reference>
<name>A0A0U5FME4_XANCI</name>
<dbReference type="AlphaFoldDB" id="A0A0U5FME4"/>
<keyword evidence="2" id="KW-1185">Reference proteome</keyword>